<comment type="similarity">
    <text evidence="1 4">Belongs to the iron/ascorbate-dependent oxidoreductase family.</text>
</comment>
<evidence type="ECO:0000259" key="5">
    <source>
        <dbReference type="PROSITE" id="PS51471"/>
    </source>
</evidence>
<dbReference type="InterPro" id="IPR005123">
    <property type="entry name" value="Oxoglu/Fe-dep_dioxygenase_dom"/>
</dbReference>
<dbReference type="PROSITE" id="PS51471">
    <property type="entry name" value="FE2OG_OXY"/>
    <property type="match status" value="1"/>
</dbReference>
<dbReference type="Pfam" id="PF14226">
    <property type="entry name" value="DIOX_N"/>
    <property type="match status" value="1"/>
</dbReference>
<dbReference type="GO" id="GO:0004523">
    <property type="term" value="F:RNA-DNA hybrid ribonuclease activity"/>
    <property type="evidence" value="ECO:0007669"/>
    <property type="project" value="InterPro"/>
</dbReference>
<evidence type="ECO:0000256" key="2">
    <source>
        <dbReference type="ARBA" id="ARBA00022723"/>
    </source>
</evidence>
<evidence type="ECO:0000313" key="6">
    <source>
        <dbReference type="EMBL" id="KAK9152557.1"/>
    </source>
</evidence>
<evidence type="ECO:0000256" key="1">
    <source>
        <dbReference type="ARBA" id="ARBA00008056"/>
    </source>
</evidence>
<proteinExistence type="inferred from homology"/>
<dbReference type="GO" id="GO:0046872">
    <property type="term" value="F:metal ion binding"/>
    <property type="evidence" value="ECO:0007669"/>
    <property type="project" value="UniProtKB-KW"/>
</dbReference>
<dbReference type="GO" id="GO:0003676">
    <property type="term" value="F:nucleic acid binding"/>
    <property type="evidence" value="ECO:0007669"/>
    <property type="project" value="InterPro"/>
</dbReference>
<comment type="caution">
    <text evidence="6">The sequence shown here is derived from an EMBL/GenBank/DDBJ whole genome shotgun (WGS) entry which is preliminary data.</text>
</comment>
<dbReference type="AlphaFoldDB" id="A0AAP0PQC7"/>
<dbReference type="InterPro" id="IPR027443">
    <property type="entry name" value="IPNS-like_sf"/>
</dbReference>
<feature type="domain" description="Fe2OG dioxygenase" evidence="5">
    <location>
        <begin position="215"/>
        <end position="318"/>
    </location>
</feature>
<dbReference type="Pfam" id="PF13456">
    <property type="entry name" value="RVT_3"/>
    <property type="match status" value="1"/>
</dbReference>
<dbReference type="EMBL" id="JBBNAE010000001">
    <property type="protein sequence ID" value="KAK9152557.1"/>
    <property type="molecule type" value="Genomic_DNA"/>
</dbReference>
<name>A0AAP0PQC7_9MAGN</name>
<keyword evidence="3 4" id="KW-0408">Iron</keyword>
<dbReference type="InterPro" id="IPR050295">
    <property type="entry name" value="Plant_2OG-oxidoreductases"/>
</dbReference>
<dbReference type="InterPro" id="IPR044861">
    <property type="entry name" value="IPNS-like_FE2OG_OXY"/>
</dbReference>
<dbReference type="GO" id="GO:0016491">
    <property type="term" value="F:oxidoreductase activity"/>
    <property type="evidence" value="ECO:0007669"/>
    <property type="project" value="UniProtKB-KW"/>
</dbReference>
<dbReference type="Proteomes" id="UP001417504">
    <property type="component" value="Unassembled WGS sequence"/>
</dbReference>
<sequence length="396" mass="43578">MVGGGGEVVRVQALAESGSGSGVPNIINVPSQFIQPPEKRPVLGPGPGPGGESGVPVVDLSDWEGAREEVGRACRDWGGFQVRNHGVGIGLLNQMRSAGLHLFRECSMEEKLRYSCDPHTPASEGYGSRMLQVVDNIESVVLDWRDYFDHHTFPLSRRDPTRWPQFLPNYRELVAAYSDEMKKLALKLLSLISQSLGLPSSCIQDKIWGEEEEEEEEVYQNVTVSYYPPCPRPDLTLGLQPHSDMGALTLLVQDDVGGLQLLKDDHNWVTVPPISDAILVLLADQTEIISNGKYRSAPHRALTNPHYPRLSVATFHDPSKTLGGLLRDQRGDVYGVFARRVATRFSPEAAEAVAVREGLQFSIQSGFVVHVIETNAATVLQAIQRRIFGSQIAPLI</sequence>
<keyword evidence="4" id="KW-0560">Oxidoreductase</keyword>
<organism evidence="6 7">
    <name type="scientific">Stephania japonica</name>
    <dbReference type="NCBI Taxonomy" id="461633"/>
    <lineage>
        <taxon>Eukaryota</taxon>
        <taxon>Viridiplantae</taxon>
        <taxon>Streptophyta</taxon>
        <taxon>Embryophyta</taxon>
        <taxon>Tracheophyta</taxon>
        <taxon>Spermatophyta</taxon>
        <taxon>Magnoliopsida</taxon>
        <taxon>Ranunculales</taxon>
        <taxon>Menispermaceae</taxon>
        <taxon>Menispermoideae</taxon>
        <taxon>Cissampelideae</taxon>
        <taxon>Stephania</taxon>
    </lineage>
</organism>
<evidence type="ECO:0000256" key="4">
    <source>
        <dbReference type="RuleBase" id="RU003682"/>
    </source>
</evidence>
<evidence type="ECO:0000313" key="7">
    <source>
        <dbReference type="Proteomes" id="UP001417504"/>
    </source>
</evidence>
<dbReference type="PANTHER" id="PTHR47991">
    <property type="entry name" value="OXOGLUTARATE/IRON-DEPENDENT DIOXYGENASE"/>
    <property type="match status" value="1"/>
</dbReference>
<evidence type="ECO:0000256" key="3">
    <source>
        <dbReference type="ARBA" id="ARBA00023004"/>
    </source>
</evidence>
<gene>
    <name evidence="6" type="ORF">Sjap_000037</name>
</gene>
<accession>A0AAP0PQC7</accession>
<dbReference type="SUPFAM" id="SSF51197">
    <property type="entry name" value="Clavaminate synthase-like"/>
    <property type="match status" value="1"/>
</dbReference>
<dbReference type="InterPro" id="IPR026992">
    <property type="entry name" value="DIOX_N"/>
</dbReference>
<keyword evidence="2 4" id="KW-0479">Metal-binding</keyword>
<keyword evidence="7" id="KW-1185">Reference proteome</keyword>
<dbReference type="Gene3D" id="2.60.120.330">
    <property type="entry name" value="B-lactam Antibiotic, Isopenicillin N Synthase, Chain"/>
    <property type="match status" value="1"/>
</dbReference>
<reference evidence="6 7" key="1">
    <citation type="submission" date="2024-01" db="EMBL/GenBank/DDBJ databases">
        <title>Genome assemblies of Stephania.</title>
        <authorList>
            <person name="Yang L."/>
        </authorList>
    </citation>
    <scope>NUCLEOTIDE SEQUENCE [LARGE SCALE GENOMIC DNA]</scope>
    <source>
        <strain evidence="6">QJT</strain>
        <tissue evidence="6">Leaf</tissue>
    </source>
</reference>
<dbReference type="InterPro" id="IPR002156">
    <property type="entry name" value="RNaseH_domain"/>
</dbReference>
<dbReference type="PRINTS" id="PR00682">
    <property type="entry name" value="IPNSYNTHASE"/>
</dbReference>
<protein>
    <recommendedName>
        <fullName evidence="5">Fe2OG dioxygenase domain-containing protein</fullName>
    </recommendedName>
</protein>
<dbReference type="Pfam" id="PF03171">
    <property type="entry name" value="2OG-FeII_Oxy"/>
    <property type="match status" value="1"/>
</dbReference>